<proteinExistence type="predicted"/>
<dbReference type="EMBL" id="JAKHSK010000046">
    <property type="protein sequence ID" value="MCL6220599.1"/>
    <property type="molecule type" value="Genomic_DNA"/>
</dbReference>
<evidence type="ECO:0000313" key="1">
    <source>
        <dbReference type="EMBL" id="MCL6220599.1"/>
    </source>
</evidence>
<gene>
    <name evidence="1" type="ORF">L1967_20085</name>
</gene>
<dbReference type="Gene3D" id="2.60.40.10">
    <property type="entry name" value="Immunoglobulins"/>
    <property type="match status" value="2"/>
</dbReference>
<dbReference type="InterPro" id="IPR013783">
    <property type="entry name" value="Ig-like_fold"/>
</dbReference>
<organism evidence="1 2">
    <name type="scientific">Zunongwangia pacifica</name>
    <dbReference type="NCBI Taxonomy" id="2911062"/>
    <lineage>
        <taxon>Bacteria</taxon>
        <taxon>Pseudomonadati</taxon>
        <taxon>Bacteroidota</taxon>
        <taxon>Flavobacteriia</taxon>
        <taxon>Flavobacteriales</taxon>
        <taxon>Flavobacteriaceae</taxon>
        <taxon>Zunongwangia</taxon>
    </lineage>
</organism>
<dbReference type="PROSITE" id="PS51257">
    <property type="entry name" value="PROKAR_LIPOPROTEIN"/>
    <property type="match status" value="1"/>
</dbReference>
<keyword evidence="2" id="KW-1185">Reference proteome</keyword>
<protein>
    <recommendedName>
        <fullName evidence="3">Fibronectin type-III domain-containing protein</fullName>
    </recommendedName>
</protein>
<comment type="caution">
    <text evidence="1">The sequence shown here is derived from an EMBL/GenBank/DDBJ whole genome shotgun (WGS) entry which is preliminary data.</text>
</comment>
<accession>A0A9X1ZVB3</accession>
<evidence type="ECO:0000313" key="2">
    <source>
        <dbReference type="Proteomes" id="UP001139521"/>
    </source>
</evidence>
<dbReference type="Proteomes" id="UP001139521">
    <property type="component" value="Unassembled WGS sequence"/>
</dbReference>
<dbReference type="AlphaFoldDB" id="A0A9X1ZVB3"/>
<dbReference type="RefSeq" id="WP_249603292.1">
    <property type="nucleotide sequence ID" value="NZ_JAKHSK010000046.1"/>
</dbReference>
<name>A0A9X1ZVB3_9FLAO</name>
<sequence length="317" mass="36856">MVRCIYNYSVLIVFFLFFISCEEVFFETDISEDHVSILSPSNKAEIEGTDVSLYWEPLEGATSYRLEIARGDFESGNYIYSEEVEEHSVDIELPLGDYEWRVRGLNSQYISLAQAYQFTLIDITEFSNRKVKILSPDDDVVSNNGKSISLLWKSVEEANLYRIQIERGGSLENEYTTQETSYSLNFNEGLSVIKIRAENDAQHTIYSRRNYILDNTAPATPVLVLPEDNQSISNQGEVKFSWKPDFEESEDTAPEYDSIYLFYDEGFERLFVKEEVTQSNEINYELKTDSSYYWFVRRFDRAGNASDSSQVRMFRMN</sequence>
<reference evidence="1" key="1">
    <citation type="submission" date="2022-01" db="EMBL/GenBank/DDBJ databases">
        <title>Genome sequencing of Zunongwangia sp. M21534 genome.</title>
        <authorList>
            <person name="Chen Y."/>
            <person name="Dong C."/>
            <person name="Shao Z."/>
        </authorList>
    </citation>
    <scope>NUCLEOTIDE SEQUENCE</scope>
    <source>
        <strain evidence="1">MCCC M21534</strain>
    </source>
</reference>
<evidence type="ECO:0008006" key="3">
    <source>
        <dbReference type="Google" id="ProtNLM"/>
    </source>
</evidence>